<evidence type="ECO:0000256" key="4">
    <source>
        <dbReference type="ARBA" id="ARBA00022679"/>
    </source>
</evidence>
<dbReference type="Pfam" id="PF00155">
    <property type="entry name" value="Aminotran_1_2"/>
    <property type="match status" value="1"/>
</dbReference>
<dbReference type="FunFam" id="3.40.640.10:FF:000033">
    <property type="entry name" value="Aspartate aminotransferase"/>
    <property type="match status" value="1"/>
</dbReference>
<keyword evidence="9" id="KW-1185">Reference proteome</keyword>
<dbReference type="GO" id="GO:0030170">
    <property type="term" value="F:pyridoxal phosphate binding"/>
    <property type="evidence" value="ECO:0007669"/>
    <property type="project" value="InterPro"/>
</dbReference>
<dbReference type="InterPro" id="IPR050596">
    <property type="entry name" value="AspAT/PAT-like"/>
</dbReference>
<dbReference type="EC" id="2.6.1.-" evidence="6"/>
<dbReference type="RefSeq" id="WP_003467207.1">
    <property type="nucleotide sequence ID" value="NZ_APML01000022.1"/>
</dbReference>
<evidence type="ECO:0000259" key="7">
    <source>
        <dbReference type="Pfam" id="PF00155"/>
    </source>
</evidence>
<dbReference type="PANTHER" id="PTHR46383">
    <property type="entry name" value="ASPARTATE AMINOTRANSFERASE"/>
    <property type="match status" value="1"/>
</dbReference>
<dbReference type="SUPFAM" id="SSF53383">
    <property type="entry name" value="PLP-dependent transferases"/>
    <property type="match status" value="1"/>
</dbReference>
<dbReference type="EMBL" id="APML01000022">
    <property type="protein sequence ID" value="ENH97199.1"/>
    <property type="molecule type" value="Genomic_DNA"/>
</dbReference>
<proteinExistence type="inferred from homology"/>
<comment type="cofactor">
    <cofactor evidence="1 6">
        <name>pyridoxal 5'-phosphate</name>
        <dbReference type="ChEBI" id="CHEBI:597326"/>
    </cofactor>
</comment>
<dbReference type="InterPro" id="IPR004839">
    <property type="entry name" value="Aminotransferase_I/II_large"/>
</dbReference>
<dbReference type="Gene3D" id="3.90.1150.10">
    <property type="entry name" value="Aspartate Aminotransferase, domain 1"/>
    <property type="match status" value="1"/>
</dbReference>
<organism evidence="8 9">
    <name type="scientific">Gracilibacillus halophilus YIM-C55.5</name>
    <dbReference type="NCBI Taxonomy" id="1308866"/>
    <lineage>
        <taxon>Bacteria</taxon>
        <taxon>Bacillati</taxon>
        <taxon>Bacillota</taxon>
        <taxon>Bacilli</taxon>
        <taxon>Bacillales</taxon>
        <taxon>Bacillaceae</taxon>
        <taxon>Gracilibacillus</taxon>
    </lineage>
</organism>
<dbReference type="InterPro" id="IPR004838">
    <property type="entry name" value="NHTrfase_class1_PyrdxlP-BS"/>
</dbReference>
<dbReference type="PANTHER" id="PTHR46383:SF4">
    <property type="entry name" value="AMINOTRANSFERASE"/>
    <property type="match status" value="1"/>
</dbReference>
<dbReference type="Gene3D" id="3.40.640.10">
    <property type="entry name" value="Type I PLP-dependent aspartate aminotransferase-like (Major domain)"/>
    <property type="match status" value="1"/>
</dbReference>
<evidence type="ECO:0000256" key="2">
    <source>
        <dbReference type="ARBA" id="ARBA00007441"/>
    </source>
</evidence>
<dbReference type="GO" id="GO:0006520">
    <property type="term" value="P:amino acid metabolic process"/>
    <property type="evidence" value="ECO:0007669"/>
    <property type="project" value="InterPro"/>
</dbReference>
<evidence type="ECO:0000256" key="3">
    <source>
        <dbReference type="ARBA" id="ARBA00022576"/>
    </source>
</evidence>
<comment type="caution">
    <text evidence="8">The sequence shown here is derived from an EMBL/GenBank/DDBJ whole genome shotgun (WGS) entry which is preliminary data.</text>
</comment>
<dbReference type="CDD" id="cd00609">
    <property type="entry name" value="AAT_like"/>
    <property type="match status" value="1"/>
</dbReference>
<dbReference type="Proteomes" id="UP000012283">
    <property type="component" value="Unassembled WGS sequence"/>
</dbReference>
<dbReference type="PROSITE" id="PS00105">
    <property type="entry name" value="AA_TRANSFER_CLASS_1"/>
    <property type="match status" value="1"/>
</dbReference>
<keyword evidence="5" id="KW-0663">Pyridoxal phosphate</keyword>
<reference evidence="8 9" key="1">
    <citation type="submission" date="2013-03" db="EMBL/GenBank/DDBJ databases">
        <title>Draft genome sequence of Gracibacillus halophilus YIM-C55.5, a moderately halophilic and thermophilic organism from the Xiaochaidamu salt lake.</title>
        <authorList>
            <person name="Sugumar T."/>
            <person name="Polireddy D.R."/>
            <person name="Antony A."/>
            <person name="Madhava Y.R."/>
            <person name="Sivakumar N."/>
        </authorList>
    </citation>
    <scope>NUCLEOTIDE SEQUENCE [LARGE SCALE GENOMIC DNA]</scope>
    <source>
        <strain evidence="8 9">YIM-C55.5</strain>
    </source>
</reference>
<keyword evidence="3 6" id="KW-0032">Aminotransferase</keyword>
<dbReference type="InterPro" id="IPR015421">
    <property type="entry name" value="PyrdxlP-dep_Trfase_major"/>
</dbReference>
<evidence type="ECO:0000313" key="9">
    <source>
        <dbReference type="Proteomes" id="UP000012283"/>
    </source>
</evidence>
<dbReference type="PATRIC" id="fig|1308866.3.peg.1444"/>
<keyword evidence="4 6" id="KW-0808">Transferase</keyword>
<evidence type="ECO:0000313" key="8">
    <source>
        <dbReference type="EMBL" id="ENH97199.1"/>
    </source>
</evidence>
<sequence length="384" mass="43362">MEHRINPQVKQLQISGIRQFFNMVTDEKDVLSLTIGQPDFPTPDHIKDSTKAAITQNKTSYTHNAGILPLREAIAHFYREKYHVSFEPTNEVIVTVGASQALDVTLRTILSPGDEVIIPGPVYPGYEPLIRLSGATPIHVDTREHQFKLTAELIEQAITENTKCVLIPYPSNPTGASLTKKELGDIAHLIYKHRLFMIADEIYSELVYTQSHHSIGQFDIIRDQTIIINGVSKSHAMTGFRVGYILAPHWLQKHMLKVHQYNVSCASSISQQAAYEALTTGKNDAHPMRDAYQKRRDFVYQKLQELNLASYLPDGAFYYFIDVRHLQQDSFSIAIDLVKQAKVALVPGSAFSAYGEGFLRLSYAYHLDTLAEGLNRMETFLKKP</sequence>
<dbReference type="OrthoDB" id="9802328at2"/>
<gene>
    <name evidence="8" type="ORF">J416_07157</name>
</gene>
<dbReference type="STRING" id="1308866.J416_07157"/>
<name>N4WD59_9BACI</name>
<comment type="similarity">
    <text evidence="2 6">Belongs to the class-I pyridoxal-phosphate-dependent aminotransferase family.</text>
</comment>
<feature type="domain" description="Aminotransferase class I/classII large" evidence="7">
    <location>
        <begin position="28"/>
        <end position="366"/>
    </location>
</feature>
<evidence type="ECO:0000256" key="5">
    <source>
        <dbReference type="ARBA" id="ARBA00022898"/>
    </source>
</evidence>
<dbReference type="AlphaFoldDB" id="N4WD59"/>
<evidence type="ECO:0000256" key="6">
    <source>
        <dbReference type="RuleBase" id="RU000481"/>
    </source>
</evidence>
<evidence type="ECO:0000256" key="1">
    <source>
        <dbReference type="ARBA" id="ARBA00001933"/>
    </source>
</evidence>
<protein>
    <recommendedName>
        <fullName evidence="6">Aminotransferase</fullName>
        <ecNumber evidence="6">2.6.1.-</ecNumber>
    </recommendedName>
</protein>
<dbReference type="PRINTS" id="PR00753">
    <property type="entry name" value="ACCSYNTHASE"/>
</dbReference>
<dbReference type="InterPro" id="IPR015424">
    <property type="entry name" value="PyrdxlP-dep_Trfase"/>
</dbReference>
<dbReference type="InterPro" id="IPR015422">
    <property type="entry name" value="PyrdxlP-dep_Trfase_small"/>
</dbReference>
<accession>N4WD59</accession>
<dbReference type="GO" id="GO:0008483">
    <property type="term" value="F:transaminase activity"/>
    <property type="evidence" value="ECO:0007669"/>
    <property type="project" value="UniProtKB-KW"/>
</dbReference>
<dbReference type="NCBIfam" id="NF005817">
    <property type="entry name" value="PRK07683.1"/>
    <property type="match status" value="1"/>
</dbReference>
<dbReference type="eggNOG" id="COG0436">
    <property type="taxonomic scope" value="Bacteria"/>
</dbReference>